<evidence type="ECO:0000256" key="3">
    <source>
        <dbReference type="ARBA" id="ARBA00022679"/>
    </source>
</evidence>
<dbReference type="STRING" id="890420.SAMN05216226_109172"/>
<dbReference type="InterPro" id="IPR000014">
    <property type="entry name" value="PAS"/>
</dbReference>
<reference evidence="8 9" key="1">
    <citation type="submission" date="2016-10" db="EMBL/GenBank/DDBJ databases">
        <authorList>
            <person name="de Groot N.N."/>
        </authorList>
    </citation>
    <scope>NUCLEOTIDE SEQUENCE [LARGE SCALE GENOMIC DNA]</scope>
    <source>
        <strain evidence="8 9">IBRC-M10015</strain>
    </source>
</reference>
<keyword evidence="9" id="KW-1185">Reference proteome</keyword>
<feature type="domain" description="PAS" evidence="7">
    <location>
        <begin position="155"/>
        <end position="228"/>
    </location>
</feature>
<dbReference type="PANTHER" id="PTHR42878">
    <property type="entry name" value="TWO-COMPONENT HISTIDINE KINASE"/>
    <property type="match status" value="1"/>
</dbReference>
<dbReference type="OrthoDB" id="327291at2157"/>
<feature type="domain" description="Histidine kinase" evidence="6">
    <location>
        <begin position="599"/>
        <end position="799"/>
    </location>
</feature>
<dbReference type="InterPro" id="IPR003018">
    <property type="entry name" value="GAF"/>
</dbReference>
<dbReference type="RefSeq" id="WP_092702864.1">
    <property type="nucleotide sequence ID" value="NZ_FNFC01000009.1"/>
</dbReference>
<proteinExistence type="predicted"/>
<keyword evidence="4" id="KW-0418">Kinase</keyword>
<comment type="catalytic activity">
    <reaction evidence="1">
        <text>ATP + protein L-histidine = ADP + protein N-phospho-L-histidine.</text>
        <dbReference type="EC" id="2.7.13.3"/>
    </reaction>
</comment>
<evidence type="ECO:0000256" key="5">
    <source>
        <dbReference type="ARBA" id="ARBA00023136"/>
    </source>
</evidence>
<accession>A0A1G8WTK9</accession>
<dbReference type="EMBL" id="FNFC01000009">
    <property type="protein sequence ID" value="SDJ80955.1"/>
    <property type="molecule type" value="Genomic_DNA"/>
</dbReference>
<dbReference type="PROSITE" id="PS50109">
    <property type="entry name" value="HIS_KIN"/>
    <property type="match status" value="1"/>
</dbReference>
<gene>
    <name evidence="8" type="ORF">SAMN05216226_109172</name>
</gene>
<dbReference type="AlphaFoldDB" id="A0A1G8WTK9"/>
<dbReference type="InterPro" id="IPR036890">
    <property type="entry name" value="HATPase_C_sf"/>
</dbReference>
<dbReference type="InterPro" id="IPR029016">
    <property type="entry name" value="GAF-like_dom_sf"/>
</dbReference>
<dbReference type="GO" id="GO:0004673">
    <property type="term" value="F:protein histidine kinase activity"/>
    <property type="evidence" value="ECO:0007669"/>
    <property type="project" value="UniProtKB-EC"/>
</dbReference>
<dbReference type="Gene3D" id="3.30.450.20">
    <property type="entry name" value="PAS domain"/>
    <property type="match status" value="1"/>
</dbReference>
<dbReference type="SUPFAM" id="SSF55781">
    <property type="entry name" value="GAF domain-like"/>
    <property type="match status" value="2"/>
</dbReference>
<dbReference type="PROSITE" id="PS50112">
    <property type="entry name" value="PAS"/>
    <property type="match status" value="1"/>
</dbReference>
<dbReference type="NCBIfam" id="TIGR00229">
    <property type="entry name" value="sensory_box"/>
    <property type="match status" value="1"/>
</dbReference>
<organism evidence="8 9">
    <name type="scientific">Halovenus aranensis</name>
    <dbReference type="NCBI Taxonomy" id="890420"/>
    <lineage>
        <taxon>Archaea</taxon>
        <taxon>Methanobacteriati</taxon>
        <taxon>Methanobacteriota</taxon>
        <taxon>Stenosarchaea group</taxon>
        <taxon>Halobacteria</taxon>
        <taxon>Halobacteriales</taxon>
        <taxon>Haloarculaceae</taxon>
        <taxon>Halovenus</taxon>
    </lineage>
</organism>
<evidence type="ECO:0000256" key="2">
    <source>
        <dbReference type="ARBA" id="ARBA00012438"/>
    </source>
</evidence>
<keyword evidence="5" id="KW-0472">Membrane</keyword>
<dbReference type="InterPro" id="IPR005467">
    <property type="entry name" value="His_kinase_dom"/>
</dbReference>
<dbReference type="Pfam" id="PF02518">
    <property type="entry name" value="HATPase_c"/>
    <property type="match status" value="1"/>
</dbReference>
<dbReference type="EC" id="2.7.13.3" evidence="2"/>
<dbReference type="SMART" id="SM00065">
    <property type="entry name" value="GAF"/>
    <property type="match status" value="2"/>
</dbReference>
<evidence type="ECO:0000256" key="1">
    <source>
        <dbReference type="ARBA" id="ARBA00000085"/>
    </source>
</evidence>
<name>A0A1G8WTK9_9EURY</name>
<dbReference type="PANTHER" id="PTHR42878:SF14">
    <property type="entry name" value="OSMOLARITY TWO-COMPONENT SYSTEM PROTEIN SSK1"/>
    <property type="match status" value="1"/>
</dbReference>
<evidence type="ECO:0000313" key="8">
    <source>
        <dbReference type="EMBL" id="SDJ80955.1"/>
    </source>
</evidence>
<dbReference type="CDD" id="cd00130">
    <property type="entry name" value="PAS"/>
    <property type="match status" value="1"/>
</dbReference>
<evidence type="ECO:0000259" key="6">
    <source>
        <dbReference type="PROSITE" id="PS50109"/>
    </source>
</evidence>
<evidence type="ECO:0000313" key="9">
    <source>
        <dbReference type="Proteomes" id="UP000198856"/>
    </source>
</evidence>
<evidence type="ECO:0000259" key="7">
    <source>
        <dbReference type="PROSITE" id="PS50112"/>
    </source>
</evidence>
<protein>
    <recommendedName>
        <fullName evidence="2">histidine kinase</fullName>
        <ecNumber evidence="2">2.7.13.3</ecNumber>
    </recommendedName>
</protein>
<dbReference type="GO" id="GO:0030295">
    <property type="term" value="F:protein kinase activator activity"/>
    <property type="evidence" value="ECO:0007669"/>
    <property type="project" value="TreeGrafter"/>
</dbReference>
<keyword evidence="3" id="KW-0808">Transferase</keyword>
<sequence>MNAQQRLRALYEISLTVESKETVEATATEALTAYLEHLHCAVGAVFHTEDEALSLVSAVPGGPAQSDLLAVARDRLESDAQATDRSSMTASLPVSEIVAGVGEYHLFELPAFGVLVLGTDERELDDATLAALPELNETVARACSSAVTRERRRAQRDRFEAVFEAIPDPVVTVVVEDGVERIARANEAFEERFGYEDDAIRGQRLDALIRPGDGEFDSNELVAALDRGDSFTAEIKRETCSGTGHFLFNAVPLATQLDTEYVGIYVDITARKEREQTLEALSGAVQDLLDEDSRQQVCARAVEAVESVFGYANVGVHLYNRERETLEPAAVTEQLREQFDDEPPRYTTRDTVIWEAYETRDPVRINDVDTFEGRLPDRETPAESAVVLPVGVHGVLIASESEPHGFTDRDVQFLRLLSQLVAVALDRSTNRNRLAGVQRAISKALQAETHEEMAETVLDTIPAVLDLPLVGVWQYQPSKKVLEPLGMTQDAVTLIGDPPPFDEDGESIAWQAFDSGSTTLVSDASQHPDAYNDETPIKGEIIVPIGDFGVMTAGSTYEDSFTQFDAEVLEILAANLEIVAEVIDSRQDVALLEQVIARVLRHNVRNKLTPIRGYASTIAAEVDQPLDAYAEAVIENCDELARTAEHAREMRTVVQRRDQMTTVSLAEAVRTATATVESEFPEGELLLNIEAEPDVTAHLELTTALRHLIRNGFDHNDSERPRVVVTVDDRPAGPTVEIDDDGPGIDAYEVEIIDRHGESALEHGSGAGLWIIDRVIEYSEALLDFETDDGTTATVTFPQ</sequence>
<dbReference type="InterPro" id="IPR003594">
    <property type="entry name" value="HATPase_dom"/>
</dbReference>
<dbReference type="Gene3D" id="3.30.565.10">
    <property type="entry name" value="Histidine kinase-like ATPase, C-terminal domain"/>
    <property type="match status" value="1"/>
</dbReference>
<evidence type="ECO:0000256" key="4">
    <source>
        <dbReference type="ARBA" id="ARBA00022777"/>
    </source>
</evidence>
<dbReference type="GO" id="GO:0016020">
    <property type="term" value="C:membrane"/>
    <property type="evidence" value="ECO:0007669"/>
    <property type="project" value="UniProtKB-SubCell"/>
</dbReference>
<dbReference type="Proteomes" id="UP000198856">
    <property type="component" value="Unassembled WGS sequence"/>
</dbReference>
<dbReference type="SMART" id="SM00091">
    <property type="entry name" value="PAS"/>
    <property type="match status" value="1"/>
</dbReference>
<dbReference type="Pfam" id="PF13185">
    <property type="entry name" value="GAF_2"/>
    <property type="match status" value="2"/>
</dbReference>
<dbReference type="SUPFAM" id="SSF55874">
    <property type="entry name" value="ATPase domain of HSP90 chaperone/DNA topoisomerase II/histidine kinase"/>
    <property type="match status" value="1"/>
</dbReference>
<dbReference type="Gene3D" id="3.30.450.40">
    <property type="match status" value="2"/>
</dbReference>
<dbReference type="SUPFAM" id="SSF55785">
    <property type="entry name" value="PYP-like sensor domain (PAS domain)"/>
    <property type="match status" value="1"/>
</dbReference>
<dbReference type="GO" id="GO:0007234">
    <property type="term" value="P:osmosensory signaling via phosphorelay pathway"/>
    <property type="evidence" value="ECO:0007669"/>
    <property type="project" value="TreeGrafter"/>
</dbReference>
<dbReference type="InterPro" id="IPR050351">
    <property type="entry name" value="BphY/WalK/GraS-like"/>
</dbReference>
<dbReference type="InterPro" id="IPR035965">
    <property type="entry name" value="PAS-like_dom_sf"/>
</dbReference>
<dbReference type="SMART" id="SM00387">
    <property type="entry name" value="HATPase_c"/>
    <property type="match status" value="1"/>
</dbReference>
<dbReference type="GO" id="GO:0000156">
    <property type="term" value="F:phosphorelay response regulator activity"/>
    <property type="evidence" value="ECO:0007669"/>
    <property type="project" value="TreeGrafter"/>
</dbReference>
<dbReference type="Pfam" id="PF13188">
    <property type="entry name" value="PAS_8"/>
    <property type="match status" value="1"/>
</dbReference>